<protein>
    <submittedName>
        <fullName evidence="1">Uncharacterized protein</fullName>
    </submittedName>
</protein>
<dbReference type="OrthoDB" id="10381163at2759"/>
<reference evidence="1" key="1">
    <citation type="submission" date="2021-01" db="EMBL/GenBank/DDBJ databases">
        <title>Phytophthora aleatoria, a newly-described species from Pinus radiata is distinct from Phytophthora cactorum isolates based on comparative genomics.</title>
        <authorList>
            <person name="Mcdougal R."/>
            <person name="Panda P."/>
            <person name="Williams N."/>
            <person name="Studholme D.J."/>
        </authorList>
    </citation>
    <scope>NUCLEOTIDE SEQUENCE</scope>
    <source>
        <strain evidence="1">NZFS 3830</strain>
    </source>
</reference>
<evidence type="ECO:0000313" key="2">
    <source>
        <dbReference type="Proteomes" id="UP000688947"/>
    </source>
</evidence>
<dbReference type="Proteomes" id="UP000688947">
    <property type="component" value="Unassembled WGS sequence"/>
</dbReference>
<feature type="non-terminal residue" evidence="1">
    <location>
        <position position="1"/>
    </location>
</feature>
<name>A0A8T1TND0_9STRA</name>
<accession>A0A8T1TND0</accession>
<gene>
    <name evidence="1" type="ORF">JG687_00017313</name>
</gene>
<dbReference type="AlphaFoldDB" id="A0A8T1TND0"/>
<sequence>VVGESVDDVVDAGQKKKVIHQLNSLENSEDDADPLVNNARNVVANGGHTLWWIGQD</sequence>
<proteinExistence type="predicted"/>
<dbReference type="EMBL" id="JAENGZ010001980">
    <property type="protein sequence ID" value="KAG6945404.1"/>
    <property type="molecule type" value="Genomic_DNA"/>
</dbReference>
<evidence type="ECO:0000313" key="1">
    <source>
        <dbReference type="EMBL" id="KAG6945404.1"/>
    </source>
</evidence>
<comment type="caution">
    <text evidence="1">The sequence shown here is derived from an EMBL/GenBank/DDBJ whole genome shotgun (WGS) entry which is preliminary data.</text>
</comment>
<organism evidence="1 2">
    <name type="scientific">Phytophthora cactorum</name>
    <dbReference type="NCBI Taxonomy" id="29920"/>
    <lineage>
        <taxon>Eukaryota</taxon>
        <taxon>Sar</taxon>
        <taxon>Stramenopiles</taxon>
        <taxon>Oomycota</taxon>
        <taxon>Peronosporomycetes</taxon>
        <taxon>Peronosporales</taxon>
        <taxon>Peronosporaceae</taxon>
        <taxon>Phytophthora</taxon>
    </lineage>
</organism>